<feature type="transmembrane region" description="Helical" evidence="2">
    <location>
        <begin position="1023"/>
        <end position="1043"/>
    </location>
</feature>
<feature type="transmembrane region" description="Helical" evidence="2">
    <location>
        <begin position="22"/>
        <end position="40"/>
    </location>
</feature>
<dbReference type="Gene3D" id="3.30.70.1440">
    <property type="entry name" value="Multidrug efflux transporter AcrB pore domain"/>
    <property type="match status" value="1"/>
</dbReference>
<dbReference type="Gene3D" id="1.20.1640.10">
    <property type="entry name" value="Multidrug efflux transporter AcrB transmembrane domain"/>
    <property type="match status" value="2"/>
</dbReference>
<dbReference type="Gene3D" id="3.30.70.1430">
    <property type="entry name" value="Multidrug efflux transporter AcrB pore domain"/>
    <property type="match status" value="2"/>
</dbReference>
<feature type="transmembrane region" description="Helical" evidence="2">
    <location>
        <begin position="480"/>
        <end position="504"/>
    </location>
</feature>
<keyword evidence="2" id="KW-1133">Transmembrane helix</keyword>
<dbReference type="Gene3D" id="3.30.70.1320">
    <property type="entry name" value="Multidrug efflux transporter AcrB pore domain like"/>
    <property type="match status" value="1"/>
</dbReference>
<keyword evidence="4" id="KW-1185">Reference proteome</keyword>
<feature type="transmembrane region" description="Helical" evidence="2">
    <location>
        <begin position="374"/>
        <end position="395"/>
    </location>
</feature>
<name>A0ABM7WS21_9BACT</name>
<feature type="transmembrane region" description="Helical" evidence="2">
    <location>
        <begin position="929"/>
        <end position="948"/>
    </location>
</feature>
<feature type="transmembrane region" description="Helical" evidence="2">
    <location>
        <begin position="1049"/>
        <end position="1072"/>
    </location>
</feature>
<keyword evidence="2" id="KW-0812">Transmembrane</keyword>
<dbReference type="Proteomes" id="UP001162891">
    <property type="component" value="Chromosome"/>
</dbReference>
<protein>
    <submittedName>
        <fullName evidence="3">Multidrug transporter AcrB</fullName>
    </submittedName>
</protein>
<dbReference type="PRINTS" id="PR00702">
    <property type="entry name" value="ACRIFLAVINRP"/>
</dbReference>
<dbReference type="Gene3D" id="3.30.2090.10">
    <property type="entry name" value="Multidrug efflux transporter AcrB TolC docking domain, DN and DC subdomains"/>
    <property type="match status" value="2"/>
</dbReference>
<evidence type="ECO:0000313" key="3">
    <source>
        <dbReference type="EMBL" id="BDG02237.1"/>
    </source>
</evidence>
<dbReference type="SUPFAM" id="SSF82866">
    <property type="entry name" value="Multidrug efflux transporter AcrB transmembrane domain"/>
    <property type="match status" value="2"/>
</dbReference>
<feature type="region of interest" description="Disordered" evidence="1">
    <location>
        <begin position="516"/>
        <end position="548"/>
    </location>
</feature>
<sequence>MTREAPLGIAGRVARPFLRSKLTPVIIVASILLGVLAVVLTPREEEPQIVVPMVDVILPYPGATPGEVESQLVTPLERRLWGIPGVEYLYSTSRSGVGFITVRFKVNEPLEPSLVKVHQELGAHPELRPAGALPPTVRALTIDDVPFLTVTLHAAEPLPAGALRTLAEEVARQLSDVPRTAQVGVVGGARRVIRVEPDPDRLRTLAVSVPELDGAVRSAQAQLPAGDLVADGRRVAVEARGFALSAAELGRVVVAVRGGRPIYVEDVARVVDGPEAEPPVVLTASKERPAFEQAASIVVAKRPGTNATELADAVIAKLGTLRGRLIPASVDATVTRNYGETAAEKSNELIEHLLIATLSVVALILLAMGWRSALVVAVAVPVTLALTLVLTYLNGYTLNRVTLFALIFSIGILVDDAIVVVENIHRHMYLPGPRRSFSRIVLDAVDEVGNPTILATVAVIAAILPMALVRGLMGPYMRPIPVGASVAMVFSLVIAFVVSPWAAIRIFKHEAHLPETDATGLHPGDPERDGPEPLQDLPSAHPETAPDGRLARADRRVIRWLLGSAKVRLGFLAAVGVLLLAAVALLGLGVVKVKMLPFDNKREFQVQLDLPAGTAREGALALGQKVARRLLQEPEVESVQVHSRVAAPFTFVGMVRHSFMRDAPEQVDLQVNLVAKGDRKASSHQLAVRVRPEIERLAAPDQARVKVVEIPPGPPVLATLVAEIYGPSAAERDRIAGQVRDAFRAVDGVVDVDSTLNPTTPQLLLAVDREKAALHGVQPAHVVQTLGAAGYGDTVGTFHGARGAAQVPVVLQLSTAARSRIETLLALTVPGARGPVPLSELVHVEAAREAPEIQHKNLMPVAYVTGDLAGAIESPLYALLALEKRMAGIRSDSGEVIPRFGLQHPSDTERPAIKWDGEWHITLEVFRDLGLAFAAVMLLIYVLMVGWFQSFTLPVVILAPIPLSLVGILPAHGLLGTFFTATSMIGFIAGAGIVVRNSIILVDFAELKLREGMPLAAAVEEAVLVRFRPMALTALAVIVGSAVMLADPIFQGLAVALMAGAVAATLLSRYAVPVLYFMLARRGRAAELQREGALARAEAEAEASALRAVATLHTNAG</sequence>
<feature type="transmembrane region" description="Helical" evidence="2">
    <location>
        <begin position="349"/>
        <end position="367"/>
    </location>
</feature>
<feature type="transmembrane region" description="Helical" evidence="2">
    <location>
        <begin position="569"/>
        <end position="591"/>
    </location>
</feature>
<feature type="transmembrane region" description="Helical" evidence="2">
    <location>
        <begin position="401"/>
        <end position="421"/>
    </location>
</feature>
<feature type="transmembrane region" description="Helical" evidence="2">
    <location>
        <begin position="981"/>
        <end position="1002"/>
    </location>
</feature>
<dbReference type="EMBL" id="AP025591">
    <property type="protein sequence ID" value="BDG02237.1"/>
    <property type="molecule type" value="Genomic_DNA"/>
</dbReference>
<dbReference type="PANTHER" id="PTHR32063">
    <property type="match status" value="1"/>
</dbReference>
<feature type="transmembrane region" description="Helical" evidence="2">
    <location>
        <begin position="448"/>
        <end position="468"/>
    </location>
</feature>
<proteinExistence type="predicted"/>
<keyword evidence="2" id="KW-0472">Membrane</keyword>
<evidence type="ECO:0000256" key="2">
    <source>
        <dbReference type="SAM" id="Phobius"/>
    </source>
</evidence>
<evidence type="ECO:0000313" key="4">
    <source>
        <dbReference type="Proteomes" id="UP001162891"/>
    </source>
</evidence>
<accession>A0ABM7WS21</accession>
<dbReference type="SUPFAM" id="SSF82693">
    <property type="entry name" value="Multidrug efflux transporter AcrB pore domain, PN1, PN2, PC1 and PC2 subdomains"/>
    <property type="match status" value="3"/>
</dbReference>
<dbReference type="RefSeq" id="WP_248359692.1">
    <property type="nucleotide sequence ID" value="NZ_AP025591.1"/>
</dbReference>
<gene>
    <name evidence="3" type="ORF">AMOR_12330</name>
</gene>
<dbReference type="InterPro" id="IPR027463">
    <property type="entry name" value="AcrB_DN_DC_subdom"/>
</dbReference>
<dbReference type="Pfam" id="PF00873">
    <property type="entry name" value="ACR_tran"/>
    <property type="match status" value="1"/>
</dbReference>
<evidence type="ECO:0000256" key="1">
    <source>
        <dbReference type="SAM" id="MobiDB-lite"/>
    </source>
</evidence>
<dbReference type="SUPFAM" id="SSF82714">
    <property type="entry name" value="Multidrug efflux transporter AcrB TolC docking domain, DN and DC subdomains"/>
    <property type="match status" value="2"/>
</dbReference>
<reference evidence="4" key="1">
    <citation type="journal article" date="2022" name="Int. J. Syst. Evol. Microbiol.">
        <title>Anaeromyxobacter oryzae sp. nov., Anaeromyxobacter diazotrophicus sp. nov. and Anaeromyxobacter paludicola sp. nov., isolated from paddy soils.</title>
        <authorList>
            <person name="Itoh H."/>
            <person name="Xu Z."/>
            <person name="Mise K."/>
            <person name="Masuda Y."/>
            <person name="Ushijima N."/>
            <person name="Hayakawa C."/>
            <person name="Shiratori Y."/>
            <person name="Senoo K."/>
        </authorList>
    </citation>
    <scope>NUCLEOTIDE SEQUENCE [LARGE SCALE GENOMIC DNA]</scope>
    <source>
        <strain evidence="4">Red232</strain>
    </source>
</reference>
<organism evidence="3 4">
    <name type="scientific">Anaeromyxobacter oryzae</name>
    <dbReference type="NCBI Taxonomy" id="2918170"/>
    <lineage>
        <taxon>Bacteria</taxon>
        <taxon>Pseudomonadati</taxon>
        <taxon>Myxococcota</taxon>
        <taxon>Myxococcia</taxon>
        <taxon>Myxococcales</taxon>
        <taxon>Cystobacterineae</taxon>
        <taxon>Anaeromyxobacteraceae</taxon>
        <taxon>Anaeromyxobacter</taxon>
    </lineage>
</organism>
<dbReference type="PANTHER" id="PTHR32063:SF16">
    <property type="entry name" value="CATION EFFLUX SYSTEM (ACRB_ACRD_ACRF FAMILY)"/>
    <property type="match status" value="1"/>
</dbReference>
<dbReference type="InterPro" id="IPR001036">
    <property type="entry name" value="Acrflvin-R"/>
</dbReference>